<organism evidence="2 3">
    <name type="scientific">Pontixanthobacter rizhaonensis</name>
    <dbReference type="NCBI Taxonomy" id="2730337"/>
    <lineage>
        <taxon>Bacteria</taxon>
        <taxon>Pseudomonadati</taxon>
        <taxon>Pseudomonadota</taxon>
        <taxon>Alphaproteobacteria</taxon>
        <taxon>Sphingomonadales</taxon>
        <taxon>Erythrobacteraceae</taxon>
        <taxon>Pontixanthobacter</taxon>
    </lineage>
</organism>
<proteinExistence type="predicted"/>
<dbReference type="Proteomes" id="UP000561181">
    <property type="component" value="Unassembled WGS sequence"/>
</dbReference>
<keyword evidence="2" id="KW-0808">Transferase</keyword>
<comment type="caution">
    <text evidence="2">The sequence shown here is derived from an EMBL/GenBank/DDBJ whole genome shotgun (WGS) entry which is preliminary data.</text>
</comment>
<dbReference type="AlphaFoldDB" id="A0A848QLK6"/>
<dbReference type="PROSITE" id="PS51186">
    <property type="entry name" value="GNAT"/>
    <property type="match status" value="1"/>
</dbReference>
<gene>
    <name evidence="2" type="ORF">HKD42_05725</name>
</gene>
<feature type="domain" description="N-acetyltransferase" evidence="1">
    <location>
        <begin position="160"/>
        <end position="293"/>
    </location>
</feature>
<evidence type="ECO:0000313" key="3">
    <source>
        <dbReference type="Proteomes" id="UP000561181"/>
    </source>
</evidence>
<dbReference type="InterPro" id="IPR016181">
    <property type="entry name" value="Acyl_CoA_acyltransferase"/>
</dbReference>
<accession>A0A848QLK6</accession>
<dbReference type="RefSeq" id="WP_170012140.1">
    <property type="nucleotide sequence ID" value="NZ_JABCRE010000002.1"/>
</dbReference>
<evidence type="ECO:0000259" key="1">
    <source>
        <dbReference type="PROSITE" id="PS51186"/>
    </source>
</evidence>
<dbReference type="InterPro" id="IPR000182">
    <property type="entry name" value="GNAT_dom"/>
</dbReference>
<dbReference type="Pfam" id="PF13480">
    <property type="entry name" value="Acetyltransf_6"/>
    <property type="match status" value="1"/>
</dbReference>
<reference evidence="2 3" key="1">
    <citation type="submission" date="2020-04" db="EMBL/GenBank/DDBJ databases">
        <authorList>
            <person name="Liu A."/>
        </authorList>
    </citation>
    <scope>NUCLEOTIDE SEQUENCE [LARGE SCALE GENOMIC DNA]</scope>
    <source>
        <strain evidence="2 3">RZ02</strain>
    </source>
</reference>
<dbReference type="EMBL" id="JABCRE010000002">
    <property type="protein sequence ID" value="NMW31553.1"/>
    <property type="molecule type" value="Genomic_DNA"/>
</dbReference>
<keyword evidence="3" id="KW-1185">Reference proteome</keyword>
<dbReference type="InterPro" id="IPR038740">
    <property type="entry name" value="BioF2-like_GNAT_dom"/>
</dbReference>
<dbReference type="Gene3D" id="3.40.630.30">
    <property type="match status" value="1"/>
</dbReference>
<sequence>MSKKLSRPDSIAVTPFDKPEWLALIAASGCEPFIAVAANVQEAAALPMTRENGRLEPLANWYNFIWRTLGSADPAIMRELAQALKSQTHRVTLWPIPDEDGSASALEAAFHAAGWSVRKTACDHNHVLEVNGRCFADYWATRSGRMRTTLKRKAKKVEVAIYDHFDPAAWSAYEDIYRQSWKPEEGDPDMLRAFAEQEGRAGRIRLAIATHGNNPVAAQFWTVENGTAYIHKLAHLEEHKNLSAGTTLTAALFQRVIDDDAVSLVDFGTGNDGYKQDWMELDRPRYQLDCLDPKQLKAWPALLKRTIRP</sequence>
<evidence type="ECO:0000313" key="2">
    <source>
        <dbReference type="EMBL" id="NMW31553.1"/>
    </source>
</evidence>
<name>A0A848QLK6_9SPHN</name>
<protein>
    <submittedName>
        <fullName evidence="2">GNAT family N-acetyltransferase</fullName>
    </submittedName>
</protein>
<dbReference type="GO" id="GO:0016747">
    <property type="term" value="F:acyltransferase activity, transferring groups other than amino-acyl groups"/>
    <property type="evidence" value="ECO:0007669"/>
    <property type="project" value="InterPro"/>
</dbReference>
<dbReference type="SUPFAM" id="SSF55729">
    <property type="entry name" value="Acyl-CoA N-acyltransferases (Nat)"/>
    <property type="match status" value="1"/>
</dbReference>